<reference evidence="1 2" key="1">
    <citation type="submission" date="2020-07" db="EMBL/GenBank/DDBJ databases">
        <title>The complete genome of Paracoccus pantotrophus ACCC 10489.</title>
        <authorList>
            <person name="Si Y."/>
        </authorList>
    </citation>
    <scope>NUCLEOTIDE SEQUENCE [LARGE SCALE GENOMIC DNA]</scope>
    <source>
        <strain evidence="1 2">ACCC10489</strain>
    </source>
</reference>
<organism evidence="1 2">
    <name type="scientific">Paracoccus pantotrophus</name>
    <name type="common">Thiosphaera pantotropha</name>
    <dbReference type="NCBI Taxonomy" id="82367"/>
    <lineage>
        <taxon>Bacteria</taxon>
        <taxon>Pseudomonadati</taxon>
        <taxon>Pseudomonadota</taxon>
        <taxon>Alphaproteobacteria</taxon>
        <taxon>Rhodobacterales</taxon>
        <taxon>Paracoccaceae</taxon>
        <taxon>Paracoccus</taxon>
    </lineage>
</organism>
<dbReference type="EMBL" id="CP058689">
    <property type="protein sequence ID" value="QLH13820.1"/>
    <property type="molecule type" value="Genomic_DNA"/>
</dbReference>
<sequence>MIELVFIACMGGAPADCREHSLIYTEVTPLVCMHGAQPALAQWVETHPDWRIARWSCQTLRRERSI</sequence>
<dbReference type="AlphaFoldDB" id="A0A7H9BR27"/>
<dbReference type="Proteomes" id="UP000509322">
    <property type="component" value="Chromosome 1"/>
</dbReference>
<gene>
    <name evidence="1" type="ORF">HYQ43_06045</name>
</gene>
<evidence type="ECO:0000313" key="1">
    <source>
        <dbReference type="EMBL" id="QLH13820.1"/>
    </source>
</evidence>
<dbReference type="RefSeq" id="WP_024845239.1">
    <property type="nucleotide sequence ID" value="NZ_CP038206.1"/>
</dbReference>
<proteinExistence type="predicted"/>
<accession>A0A7H9BR27</accession>
<evidence type="ECO:0000313" key="2">
    <source>
        <dbReference type="Proteomes" id="UP000509322"/>
    </source>
</evidence>
<name>A0A7H9BR27_PARPN</name>
<protein>
    <submittedName>
        <fullName evidence="1">Uncharacterized protein</fullName>
    </submittedName>
</protein>